<feature type="transmembrane region" description="Helical" evidence="1">
    <location>
        <begin position="53"/>
        <end position="72"/>
    </location>
</feature>
<evidence type="ECO:0000313" key="2">
    <source>
        <dbReference type="EMBL" id="WOJ88845.1"/>
    </source>
</evidence>
<accession>A0ABZ0HR56</accession>
<keyword evidence="1" id="KW-0472">Membrane</keyword>
<dbReference type="RefSeq" id="WP_407338282.1">
    <property type="nucleotide sequence ID" value="NZ_CP136862.1"/>
</dbReference>
<proteinExistence type="predicted"/>
<reference evidence="2 3" key="1">
    <citation type="submission" date="2023-10" db="EMBL/GenBank/DDBJ databases">
        <title>Novel methanotroph of the genus Methylocapsa from a subarctic wetland.</title>
        <authorList>
            <person name="Belova S.E."/>
            <person name="Oshkin I.Y."/>
            <person name="Miroshnikov K."/>
            <person name="Dedysh S.N."/>
        </authorList>
    </citation>
    <scope>NUCLEOTIDE SEQUENCE [LARGE SCALE GENOMIC DNA]</scope>
    <source>
        <strain evidence="2 3">RX1</strain>
    </source>
</reference>
<feature type="transmembrane region" description="Helical" evidence="1">
    <location>
        <begin position="84"/>
        <end position="104"/>
    </location>
</feature>
<keyword evidence="1" id="KW-0812">Transmembrane</keyword>
<keyword evidence="3" id="KW-1185">Reference proteome</keyword>
<feature type="transmembrane region" description="Helical" evidence="1">
    <location>
        <begin position="20"/>
        <end position="41"/>
    </location>
</feature>
<evidence type="ECO:0000313" key="3">
    <source>
        <dbReference type="Proteomes" id="UP001626536"/>
    </source>
</evidence>
<feature type="transmembrane region" description="Helical" evidence="1">
    <location>
        <begin position="116"/>
        <end position="141"/>
    </location>
</feature>
<dbReference type="EMBL" id="CP136862">
    <property type="protein sequence ID" value="WOJ88845.1"/>
    <property type="molecule type" value="Genomic_DNA"/>
</dbReference>
<keyword evidence="1" id="KW-1133">Transmembrane helix</keyword>
<dbReference type="Proteomes" id="UP001626536">
    <property type="component" value="Chromosome"/>
</dbReference>
<evidence type="ECO:0000256" key="1">
    <source>
        <dbReference type="SAM" id="Phobius"/>
    </source>
</evidence>
<gene>
    <name evidence="2" type="ORF">RZS28_13650</name>
</gene>
<name>A0ABZ0HR56_9HYPH</name>
<sequence>MKQSSQDRLNIELIRGAALWLLAALALAWCLVGLNLGVPALKAIFAGKQIRLVQAHIDFLLMTALILGIYAAKAPLHWTLRWSMVLGAFGNSSLFLLQAIFPAFDAPAPADGQFALAFRIYTFASVTMTTYGFGGAAISILRWTFRSAPASSVIGGRPS</sequence>
<protein>
    <submittedName>
        <fullName evidence="2">Uncharacterized protein</fullName>
    </submittedName>
</protein>
<organism evidence="2 3">
    <name type="scientific">Methylocapsa polymorpha</name>
    <dbReference type="NCBI Taxonomy" id="3080828"/>
    <lineage>
        <taxon>Bacteria</taxon>
        <taxon>Pseudomonadati</taxon>
        <taxon>Pseudomonadota</taxon>
        <taxon>Alphaproteobacteria</taxon>
        <taxon>Hyphomicrobiales</taxon>
        <taxon>Beijerinckiaceae</taxon>
        <taxon>Methylocapsa</taxon>
    </lineage>
</organism>